<dbReference type="CDD" id="cd01990">
    <property type="entry name" value="LarE-like"/>
    <property type="match status" value="1"/>
</dbReference>
<dbReference type="EMBL" id="SZPZ01000006">
    <property type="protein sequence ID" value="TKK74394.1"/>
    <property type="molecule type" value="Genomic_DNA"/>
</dbReference>
<dbReference type="SFLD" id="SFLDS00003">
    <property type="entry name" value="Haloacid_Dehalogenase"/>
    <property type="match status" value="1"/>
</dbReference>
<dbReference type="PANTHER" id="PTHR43169">
    <property type="entry name" value="EXSB FAMILY PROTEIN"/>
    <property type="match status" value="1"/>
</dbReference>
<dbReference type="InterPro" id="IPR005232">
    <property type="entry name" value="LarE"/>
</dbReference>
<dbReference type="SUPFAM" id="SSF52402">
    <property type="entry name" value="Adenine nucleotide alpha hydrolases-like"/>
    <property type="match status" value="1"/>
</dbReference>
<dbReference type="InterPro" id="IPR023198">
    <property type="entry name" value="PGP-like_dom2"/>
</dbReference>
<dbReference type="AlphaFoldDB" id="A0A4U3LHP5"/>
<dbReference type="Proteomes" id="UP000305836">
    <property type="component" value="Unassembled WGS sequence"/>
</dbReference>
<dbReference type="InterPro" id="IPR023214">
    <property type="entry name" value="HAD_sf"/>
</dbReference>
<dbReference type="PANTHER" id="PTHR43169:SF2">
    <property type="entry name" value="NAD_GMP SYNTHASE DOMAIN-CONTAINING PROTEIN"/>
    <property type="match status" value="1"/>
</dbReference>
<organism evidence="1 2">
    <name type="scientific">Kribbella jiaozuonensis</name>
    <dbReference type="NCBI Taxonomy" id="2575441"/>
    <lineage>
        <taxon>Bacteria</taxon>
        <taxon>Bacillati</taxon>
        <taxon>Actinomycetota</taxon>
        <taxon>Actinomycetes</taxon>
        <taxon>Propionibacteriales</taxon>
        <taxon>Kribbellaceae</taxon>
        <taxon>Kribbella</taxon>
    </lineage>
</organism>
<dbReference type="Gene3D" id="3.40.50.1000">
    <property type="entry name" value="HAD superfamily/HAD-like"/>
    <property type="match status" value="1"/>
</dbReference>
<dbReference type="Gene3D" id="1.10.150.240">
    <property type="entry name" value="Putative phosphatase, domain 2"/>
    <property type="match status" value="1"/>
</dbReference>
<keyword evidence="2" id="KW-1185">Reference proteome</keyword>
<evidence type="ECO:0000313" key="2">
    <source>
        <dbReference type="Proteomes" id="UP000305836"/>
    </source>
</evidence>
<keyword evidence="1" id="KW-0808">Transferase</keyword>
<dbReference type="NCBIfam" id="TIGR00268">
    <property type="entry name" value="ATP-dependent sacrificial sulfur transferase LarE"/>
    <property type="match status" value="1"/>
</dbReference>
<gene>
    <name evidence="1" type="primary">larE</name>
    <name evidence="1" type="ORF">FDA38_37045</name>
</gene>
<dbReference type="Gene3D" id="3.40.50.620">
    <property type="entry name" value="HUPs"/>
    <property type="match status" value="1"/>
</dbReference>
<dbReference type="GO" id="GO:0016783">
    <property type="term" value="F:sulfurtransferase activity"/>
    <property type="evidence" value="ECO:0007669"/>
    <property type="project" value="InterPro"/>
</dbReference>
<dbReference type="SUPFAM" id="SSF56784">
    <property type="entry name" value="HAD-like"/>
    <property type="match status" value="1"/>
</dbReference>
<protein>
    <submittedName>
        <fullName evidence="1">ATP-dependent sacrificial sulfur transferase LarE</fullName>
    </submittedName>
</protein>
<dbReference type="InterPro" id="IPR052188">
    <property type="entry name" value="Ni-pincer_cofactor_biosynth"/>
</dbReference>
<dbReference type="InterPro" id="IPR036412">
    <property type="entry name" value="HAD-like_sf"/>
</dbReference>
<name>A0A4U3LHP5_9ACTN</name>
<sequence length="529" mass="56769">MSTPSRSVIIHNPTGLVDLSAVSGCETLRPAGARRVGDVSTAEIQPAPTAADVPELVVGFDLDMTLIDSRPGIQAVWDLLAAETGVPIDTDLVVSRLGPPLTWEMANWFPPEQVEPLIARYRELYPSHAITGSLPLPGVAESLAAIRALRGRTMVVSAKYTPSVRLHLEHLGFDIDEPVGDLHGAEKGTALREHEATIYVGDHTADIDGAHAAGALAVSVATGPFTADELRAYGADVVLNDLTEFPEWLEEYVLEQRLEALMKRLSSYDKMVVAFSGGADSAFLLAAAGRAIGPANVVAATAISPSLPAAELEPAARFADTIGVRHVTPHTHEMEREGYQANSGARCYFCKAELIETLQPIADEFGITAIATGTNADDAIAGFRPGIRAAFERGALTPLRDARLTKSQIRTASRSWGLETSDKPAAACLSSRIAYGIRITPNLLVRVDRAEQTVRARLASYDVQNVRVRDLGESASIEIDSDLLDRVDHQELVDAVIAEGFAAAQVDPRGFRSGSMNERLADPEKYRSL</sequence>
<dbReference type="OrthoDB" id="9776919at2"/>
<comment type="caution">
    <text evidence="1">The sequence shown here is derived from an EMBL/GenBank/DDBJ whole genome shotgun (WGS) entry which is preliminary data.</text>
</comment>
<accession>A0A4U3LHP5</accession>
<reference evidence="1 2" key="1">
    <citation type="submission" date="2019-04" db="EMBL/GenBank/DDBJ databases">
        <title>Kribbella sp. NEAU-THZ 27 nov., a novel actinomycete isolated from soil.</title>
        <authorList>
            <person name="Duan L."/>
        </authorList>
    </citation>
    <scope>NUCLEOTIDE SEQUENCE [LARGE SCALE GENOMIC DNA]</scope>
    <source>
        <strain evidence="2">NEAU-THZ27</strain>
    </source>
</reference>
<proteinExistence type="predicted"/>
<evidence type="ECO:0000313" key="1">
    <source>
        <dbReference type="EMBL" id="TKK74394.1"/>
    </source>
</evidence>
<dbReference type="SFLD" id="SFLDG01129">
    <property type="entry name" value="C1.5:_HAD__Beta-PGM__Phosphata"/>
    <property type="match status" value="1"/>
</dbReference>
<dbReference type="InterPro" id="IPR014729">
    <property type="entry name" value="Rossmann-like_a/b/a_fold"/>
</dbReference>
<dbReference type="Pfam" id="PF00702">
    <property type="entry name" value="Hydrolase"/>
    <property type="match status" value="1"/>
</dbReference>